<reference evidence="5" key="2">
    <citation type="submission" date="2020-10" db="EMBL/GenBank/DDBJ databases">
        <authorList>
            <person name="Cooper E.A."/>
            <person name="Brenton Z.W."/>
            <person name="Flinn B.S."/>
            <person name="Jenkins J."/>
            <person name="Shu S."/>
            <person name="Flowers D."/>
            <person name="Luo F."/>
            <person name="Wang Y."/>
            <person name="Xia P."/>
            <person name="Barry K."/>
            <person name="Daum C."/>
            <person name="Lipzen A."/>
            <person name="Yoshinaga Y."/>
            <person name="Schmutz J."/>
            <person name="Saski C."/>
            <person name="Vermerris W."/>
            <person name="Kresovich S."/>
        </authorList>
    </citation>
    <scope>NUCLEOTIDE SEQUENCE</scope>
</reference>
<dbReference type="InterPro" id="IPR023213">
    <property type="entry name" value="CAT-like_dom_sf"/>
</dbReference>
<dbReference type="InterPro" id="IPR050317">
    <property type="entry name" value="Plant_Fungal_Acyltransferase"/>
</dbReference>
<sequence>MPPANKGKLQARALIGVRSATHLSDPKATSTHASDRSSRAASYHRHSMEPTPAAPRVHLQSPQTAVPTRAVEPGRTRRIAVASPPLPAAALQRRTRVVLYYRADGASASARLWEEAMWTKESLSEAVADHPEMAGRLRRHADGSWEVKLNDAGVRFTEATAEPTLDEFLAAVQDKDHRARSWEAALAPWSDVNAEDPDVSALVYVQLTRFQGDGGFAVGVSCSLMLSDPLSLARFLASWARTHATMKAQNDVATHPLMQYASYFQRPGARAVRALVKSIPLDAFASADDGGDDHAAETVLFRARPITSAGAGAPADHHHALVVACVAQAKERLGAAGKVPPQFPVVVFDDSDGKGGVSVETCTAAYGQPQSNGGCGGGGGGYKLEVTQWQELGLEELVLSDSKPLHVSYSILNGGSDWLVVVMPDGGADGEVLVAATVLK</sequence>
<dbReference type="PANTHER" id="PTHR31642:SF210">
    <property type="entry name" value="HXXXD-TYPE ACYL-TRANSFERASE FAMILY PROTEIN"/>
    <property type="match status" value="1"/>
</dbReference>
<gene>
    <name evidence="5" type="ORF">BDA96_07G136800</name>
</gene>
<evidence type="ECO:0000256" key="4">
    <source>
        <dbReference type="SAM" id="MobiDB-lite"/>
    </source>
</evidence>
<accession>A0A921U9G0</accession>
<feature type="region of interest" description="Disordered" evidence="4">
    <location>
        <begin position="17"/>
        <end position="75"/>
    </location>
</feature>
<dbReference type="Proteomes" id="UP000807115">
    <property type="component" value="Chromosome 7"/>
</dbReference>
<name>A0A921U9G0_SORBI</name>
<evidence type="ECO:0000313" key="6">
    <source>
        <dbReference type="Proteomes" id="UP000807115"/>
    </source>
</evidence>
<dbReference type="Gene3D" id="3.30.559.10">
    <property type="entry name" value="Chloramphenicol acetyltransferase-like domain"/>
    <property type="match status" value="1"/>
</dbReference>
<dbReference type="AlphaFoldDB" id="A0A921U9G0"/>
<protein>
    <submittedName>
        <fullName evidence="5">Uncharacterized protein</fullName>
    </submittedName>
</protein>
<reference evidence="5" key="1">
    <citation type="journal article" date="2019" name="BMC Genomics">
        <title>A new reference genome for Sorghum bicolor reveals high levels of sequence similarity between sweet and grain genotypes: implications for the genetics of sugar metabolism.</title>
        <authorList>
            <person name="Cooper E.A."/>
            <person name="Brenton Z.W."/>
            <person name="Flinn B.S."/>
            <person name="Jenkins J."/>
            <person name="Shu S."/>
            <person name="Flowers D."/>
            <person name="Luo F."/>
            <person name="Wang Y."/>
            <person name="Xia P."/>
            <person name="Barry K."/>
            <person name="Daum C."/>
            <person name="Lipzen A."/>
            <person name="Yoshinaga Y."/>
            <person name="Schmutz J."/>
            <person name="Saski C."/>
            <person name="Vermerris W."/>
            <person name="Kresovich S."/>
        </authorList>
    </citation>
    <scope>NUCLEOTIDE SEQUENCE</scope>
</reference>
<dbReference type="EMBL" id="CM027686">
    <property type="protein sequence ID" value="KAG0523602.1"/>
    <property type="molecule type" value="Genomic_DNA"/>
</dbReference>
<evidence type="ECO:0000313" key="5">
    <source>
        <dbReference type="EMBL" id="KAG0523602.1"/>
    </source>
</evidence>
<keyword evidence="3" id="KW-0012">Acyltransferase</keyword>
<organism evidence="5 6">
    <name type="scientific">Sorghum bicolor</name>
    <name type="common">Sorghum</name>
    <name type="synonym">Sorghum vulgare</name>
    <dbReference type="NCBI Taxonomy" id="4558"/>
    <lineage>
        <taxon>Eukaryota</taxon>
        <taxon>Viridiplantae</taxon>
        <taxon>Streptophyta</taxon>
        <taxon>Embryophyta</taxon>
        <taxon>Tracheophyta</taxon>
        <taxon>Spermatophyta</taxon>
        <taxon>Magnoliopsida</taxon>
        <taxon>Liliopsida</taxon>
        <taxon>Poales</taxon>
        <taxon>Poaceae</taxon>
        <taxon>PACMAD clade</taxon>
        <taxon>Panicoideae</taxon>
        <taxon>Andropogonodae</taxon>
        <taxon>Andropogoneae</taxon>
        <taxon>Sorghinae</taxon>
        <taxon>Sorghum</taxon>
    </lineage>
</organism>
<dbReference type="Pfam" id="PF02458">
    <property type="entry name" value="Transferase"/>
    <property type="match status" value="1"/>
</dbReference>
<evidence type="ECO:0000256" key="1">
    <source>
        <dbReference type="ARBA" id="ARBA00009861"/>
    </source>
</evidence>
<comment type="caution">
    <text evidence="5">The sequence shown here is derived from an EMBL/GenBank/DDBJ whole genome shotgun (WGS) entry which is preliminary data.</text>
</comment>
<evidence type="ECO:0000256" key="3">
    <source>
        <dbReference type="ARBA" id="ARBA00023315"/>
    </source>
</evidence>
<comment type="similarity">
    <text evidence="1">Belongs to the plant acyltransferase family.</text>
</comment>
<evidence type="ECO:0000256" key="2">
    <source>
        <dbReference type="ARBA" id="ARBA00022679"/>
    </source>
</evidence>
<dbReference type="PANTHER" id="PTHR31642">
    <property type="entry name" value="TRICHOTHECENE 3-O-ACETYLTRANSFERASE"/>
    <property type="match status" value="1"/>
</dbReference>
<keyword evidence="2" id="KW-0808">Transferase</keyword>
<dbReference type="GO" id="GO:0016747">
    <property type="term" value="F:acyltransferase activity, transferring groups other than amino-acyl groups"/>
    <property type="evidence" value="ECO:0007669"/>
    <property type="project" value="UniProtKB-ARBA"/>
</dbReference>
<proteinExistence type="inferred from homology"/>